<keyword evidence="2 5" id="KW-0812">Transmembrane</keyword>
<gene>
    <name evidence="7" type="ORF">H1R19_16090</name>
</gene>
<comment type="subcellular location">
    <subcellularLocation>
        <location evidence="1">Membrane</location>
        <topology evidence="1">Multi-pass membrane protein</topology>
    </subcellularLocation>
</comment>
<feature type="transmembrane region" description="Helical" evidence="5">
    <location>
        <begin position="208"/>
        <end position="228"/>
    </location>
</feature>
<feature type="transmembrane region" description="Helical" evidence="5">
    <location>
        <begin position="515"/>
        <end position="534"/>
    </location>
</feature>
<dbReference type="InterPro" id="IPR051328">
    <property type="entry name" value="T7SS_ABC-Transporter"/>
</dbReference>
<evidence type="ECO:0000256" key="3">
    <source>
        <dbReference type="ARBA" id="ARBA00022989"/>
    </source>
</evidence>
<evidence type="ECO:0000313" key="8">
    <source>
        <dbReference type="Proteomes" id="UP000515663"/>
    </source>
</evidence>
<dbReference type="InterPro" id="IPR013525">
    <property type="entry name" value="ABC2_TM"/>
</dbReference>
<dbReference type="Proteomes" id="UP000515663">
    <property type="component" value="Chromosome"/>
</dbReference>
<feature type="transmembrane region" description="Helical" evidence="5">
    <location>
        <begin position="144"/>
        <end position="165"/>
    </location>
</feature>
<protein>
    <submittedName>
        <fullName evidence="7">ABC transporter permease</fullName>
    </submittedName>
</protein>
<evidence type="ECO:0000259" key="6">
    <source>
        <dbReference type="Pfam" id="PF12698"/>
    </source>
</evidence>
<evidence type="ECO:0000256" key="5">
    <source>
        <dbReference type="SAM" id="Phobius"/>
    </source>
</evidence>
<evidence type="ECO:0000256" key="2">
    <source>
        <dbReference type="ARBA" id="ARBA00022692"/>
    </source>
</evidence>
<dbReference type="Pfam" id="PF12698">
    <property type="entry name" value="ABC2_membrane_3"/>
    <property type="match status" value="1"/>
</dbReference>
<accession>A0A7D7LUX2</accession>
<feature type="transmembrane region" description="Helical" evidence="5">
    <location>
        <begin position="7"/>
        <end position="26"/>
    </location>
</feature>
<feature type="transmembrane region" description="Helical" evidence="5">
    <location>
        <begin position="574"/>
        <end position="599"/>
    </location>
</feature>
<dbReference type="GO" id="GO:0016020">
    <property type="term" value="C:membrane"/>
    <property type="evidence" value="ECO:0007669"/>
    <property type="project" value="UniProtKB-SubCell"/>
</dbReference>
<feature type="transmembrane region" description="Helical" evidence="5">
    <location>
        <begin position="546"/>
        <end position="567"/>
    </location>
</feature>
<feature type="transmembrane region" description="Helical" evidence="5">
    <location>
        <begin position="177"/>
        <end position="196"/>
    </location>
</feature>
<proteinExistence type="predicted"/>
<dbReference type="KEGG" id="gji:H1R19_16090"/>
<evidence type="ECO:0000313" key="7">
    <source>
        <dbReference type="EMBL" id="QMT03963.1"/>
    </source>
</evidence>
<keyword evidence="3 5" id="KW-1133">Transmembrane helix</keyword>
<evidence type="ECO:0000256" key="1">
    <source>
        <dbReference type="ARBA" id="ARBA00004141"/>
    </source>
</evidence>
<keyword evidence="8" id="KW-1185">Reference proteome</keyword>
<feature type="transmembrane region" description="Helical" evidence="5">
    <location>
        <begin position="292"/>
        <end position="313"/>
    </location>
</feature>
<feature type="transmembrane region" description="Helical" evidence="5">
    <location>
        <begin position="634"/>
        <end position="652"/>
    </location>
</feature>
<feature type="domain" description="ABC-2 type transporter transmembrane" evidence="6">
    <location>
        <begin position="350"/>
        <end position="650"/>
    </location>
</feature>
<name>A0A7D7LUX2_9ACTN</name>
<dbReference type="PANTHER" id="PTHR43077">
    <property type="entry name" value="TRANSPORT PERMEASE YVFS-RELATED"/>
    <property type="match status" value="1"/>
</dbReference>
<dbReference type="PANTHER" id="PTHR43077:SF10">
    <property type="entry name" value="TRANSPORT PERMEASE PROTEIN"/>
    <property type="match status" value="1"/>
</dbReference>
<feature type="transmembrane region" description="Helical" evidence="5">
    <location>
        <begin position="235"/>
        <end position="259"/>
    </location>
</feature>
<reference evidence="8" key="1">
    <citation type="submission" date="2020-07" db="EMBL/GenBank/DDBJ databases">
        <title>novel species isolated from the respiratory tract of Marmot.</title>
        <authorList>
            <person name="Zhang G."/>
        </authorList>
    </citation>
    <scope>NUCLEOTIDE SEQUENCE [LARGE SCALE GENOMIC DNA]</scope>
    <source>
        <strain evidence="8">686</strain>
    </source>
</reference>
<organism evidence="7 8">
    <name type="scientific">Gordonia jinghuaiqii</name>
    <dbReference type="NCBI Taxonomy" id="2758710"/>
    <lineage>
        <taxon>Bacteria</taxon>
        <taxon>Bacillati</taxon>
        <taxon>Actinomycetota</taxon>
        <taxon>Actinomycetes</taxon>
        <taxon>Mycobacteriales</taxon>
        <taxon>Gordoniaceae</taxon>
        <taxon>Gordonia</taxon>
    </lineage>
</organism>
<sequence>MKIGRYGFAFVFPFLMVVMMITGYLGSMHDPQPNDMPIAVAGSTPDAERFAATLENAGADAVDIRVVDSAETARQMVVDREASGAVVLPTAVDDTSATVYTAGSAGASQATAVTGLVAPHLAAEGLRIQSEDLVPLPAEDSAGLAPMFMVTALILAGYMPLSLLLSSAPELLRLRRIVPILAAWSGIASLLTWIIAGPVLGAAQGSAWEVLGIGWLAVFAVGAVQLFLTRILGPLAVLAGMLFLMVLGIPASNMGMSVYTMPGIFPWLHGFLPTPAAGEAFRSVMYFDGNGVGGHLVVLVIGAVLALAAVAGIDAVKRRRNHEEPVQSMVSMTGGVKPPKTWVRYALLAFFPLAMVAMMLSAMLGGMGEPTPRNMPVAVVGSSEAQAEQARDGFQSSMPGLFELTATTSADDAEAAVRDREIVAAYVLPSAENPSATLITNGAAGMSAQQVVQTVFGQVAQSQGMTLNITDLTPLDSQDSVGTVSLYLAIGWIMSGFLLIIVLANAAPDLMRKRILVPIMAGWSVFMSVVLWVIADLIVGAIDGHFLPLFGLGLAAIFSTALFTTVFTRMIGLLAVLPVVAVLMFLGVPASGGGLSVYMTPDIFRFLHDVLPLPAAVESARSILYFGGDVTSTHLLTFGIWAVASFAALLILDRFFARPPQPIPGQPVSQDAVDEKTAVADDAEIASASR</sequence>
<dbReference type="GO" id="GO:0140359">
    <property type="term" value="F:ABC-type transporter activity"/>
    <property type="evidence" value="ECO:0007669"/>
    <property type="project" value="InterPro"/>
</dbReference>
<dbReference type="AlphaFoldDB" id="A0A7D7LUX2"/>
<dbReference type="EMBL" id="CP059491">
    <property type="protein sequence ID" value="QMT03963.1"/>
    <property type="molecule type" value="Genomic_DNA"/>
</dbReference>
<keyword evidence="4 5" id="KW-0472">Membrane</keyword>
<evidence type="ECO:0000256" key="4">
    <source>
        <dbReference type="ARBA" id="ARBA00023136"/>
    </source>
</evidence>
<feature type="transmembrane region" description="Helical" evidence="5">
    <location>
        <begin position="345"/>
        <end position="367"/>
    </location>
</feature>
<feature type="transmembrane region" description="Helical" evidence="5">
    <location>
        <begin position="484"/>
        <end position="503"/>
    </location>
</feature>